<protein>
    <submittedName>
        <fullName evidence="2">Uncharacterized protein</fullName>
    </submittedName>
</protein>
<feature type="compositionally biased region" description="Acidic residues" evidence="1">
    <location>
        <begin position="162"/>
        <end position="176"/>
    </location>
</feature>
<feature type="compositionally biased region" description="Acidic residues" evidence="1">
    <location>
        <begin position="81"/>
        <end position="118"/>
    </location>
</feature>
<evidence type="ECO:0000256" key="1">
    <source>
        <dbReference type="SAM" id="MobiDB-lite"/>
    </source>
</evidence>
<name>A0A9Q4L2N3_9EURY</name>
<organism evidence="2 3">
    <name type="scientific">Natrinema salsiterrestre</name>
    <dbReference type="NCBI Taxonomy" id="2950540"/>
    <lineage>
        <taxon>Archaea</taxon>
        <taxon>Methanobacteriati</taxon>
        <taxon>Methanobacteriota</taxon>
        <taxon>Stenosarchaea group</taxon>
        <taxon>Halobacteria</taxon>
        <taxon>Halobacteriales</taxon>
        <taxon>Natrialbaceae</taxon>
        <taxon>Natrinema</taxon>
    </lineage>
</organism>
<dbReference type="RefSeq" id="WP_277520305.1">
    <property type="nucleotide sequence ID" value="NZ_JAMQOT010000001.1"/>
</dbReference>
<dbReference type="InterPro" id="IPR055519">
    <property type="entry name" value="DUF7093"/>
</dbReference>
<feature type="region of interest" description="Disordered" evidence="1">
    <location>
        <begin position="44"/>
        <end position="307"/>
    </location>
</feature>
<keyword evidence="3" id="KW-1185">Reference proteome</keyword>
<dbReference type="AlphaFoldDB" id="A0A9Q4L2N3"/>
<feature type="compositionally biased region" description="Polar residues" evidence="1">
    <location>
        <begin position="48"/>
        <end position="58"/>
    </location>
</feature>
<gene>
    <name evidence="2" type="ORF">NDI89_04440</name>
</gene>
<comment type="caution">
    <text evidence="2">The sequence shown here is derived from an EMBL/GenBank/DDBJ whole genome shotgun (WGS) entry which is preliminary data.</text>
</comment>
<reference evidence="2" key="1">
    <citation type="submission" date="2022-06" db="EMBL/GenBank/DDBJ databases">
        <title>Natrinema sp. a new haloarchaeum isolate from saline soil.</title>
        <authorList>
            <person name="Strakova D."/>
            <person name="Galisteo C."/>
            <person name="Sanchez-Porro C."/>
            <person name="Ventosa A."/>
        </authorList>
    </citation>
    <scope>NUCLEOTIDE SEQUENCE</scope>
    <source>
        <strain evidence="2">S1CR25-10</strain>
    </source>
</reference>
<feature type="compositionally biased region" description="Acidic residues" evidence="1">
    <location>
        <begin position="223"/>
        <end position="237"/>
    </location>
</feature>
<feature type="region of interest" description="Disordered" evidence="1">
    <location>
        <begin position="321"/>
        <end position="345"/>
    </location>
</feature>
<feature type="compositionally biased region" description="Low complexity" evidence="1">
    <location>
        <begin position="238"/>
        <end position="259"/>
    </location>
</feature>
<accession>A0A9Q4L2N3</accession>
<evidence type="ECO:0000313" key="2">
    <source>
        <dbReference type="EMBL" id="MDF9744830.1"/>
    </source>
</evidence>
<feature type="compositionally biased region" description="Acidic residues" evidence="1">
    <location>
        <begin position="64"/>
        <end position="73"/>
    </location>
</feature>
<feature type="compositionally biased region" description="Basic and acidic residues" evidence="1">
    <location>
        <begin position="331"/>
        <end position="345"/>
    </location>
</feature>
<dbReference type="EMBL" id="JAMQOT010000001">
    <property type="protein sequence ID" value="MDF9744830.1"/>
    <property type="molecule type" value="Genomic_DNA"/>
</dbReference>
<proteinExistence type="predicted"/>
<sequence length="345" mass="35954">MVLRCSLLGHDFGEAEVEREREERGSEVVVTVQEYEECARCGEKHVISENTEVTSLSAGTDADSIPDEPDTEPPEPPLESDAPDGDPDGDTEFIDADDAVAETPDGDDAELIDADDTESTGPETEPSAIPDPDSTTAAAPETEADGDAGGIDLPSDQAADPVTDDGEILEDDEDSPDRDRDHGEWPDSDDVGPPVGSESEPTTWPDDAADAEPDAGTGGPDPAEIDDDAVLLEDDETTSGTETGTPGGTEATTGAATDARSVTADPPRDAESDPATDADSGTGIERAASAPTPAESSGGPADDVPTEFYCPRCEYVAPGNRSSLRSGDICPDCRKGYLSERERRQ</sequence>
<dbReference type="Pfam" id="PF23373">
    <property type="entry name" value="DUF7093"/>
    <property type="match status" value="1"/>
</dbReference>
<dbReference type="Proteomes" id="UP001154061">
    <property type="component" value="Unassembled WGS sequence"/>
</dbReference>
<evidence type="ECO:0000313" key="3">
    <source>
        <dbReference type="Proteomes" id="UP001154061"/>
    </source>
</evidence>